<protein>
    <submittedName>
        <fullName evidence="3">Redox-active disulfide protein 2</fullName>
    </submittedName>
</protein>
<sequence length="97" mass="10164">MKIQVLGPGCGSCKQLHEQVLKAVKELNMDTEVEYVTDIQKIAEAGIMSSPALIIEGKVASAGTVPTVEKIKEMISGENSDNTESKSSGCCSCGGKC</sequence>
<dbReference type="Gene3D" id="3.40.30.10">
    <property type="entry name" value="Glutaredoxin"/>
    <property type="match status" value="1"/>
</dbReference>
<gene>
    <name evidence="3" type="ORF">UT28_C0001G0838</name>
</gene>
<dbReference type="AlphaFoldDB" id="A0A0G4B3T1"/>
<evidence type="ECO:0000313" key="4">
    <source>
        <dbReference type="Proteomes" id="UP000035648"/>
    </source>
</evidence>
<dbReference type="InterPro" id="IPR036249">
    <property type="entry name" value="Thioredoxin-like_sf"/>
</dbReference>
<evidence type="ECO:0000259" key="2">
    <source>
        <dbReference type="Pfam" id="PF13192"/>
    </source>
</evidence>
<dbReference type="SUPFAM" id="SSF52833">
    <property type="entry name" value="Thioredoxin-like"/>
    <property type="match status" value="1"/>
</dbReference>
<feature type="region of interest" description="Disordered" evidence="1">
    <location>
        <begin position="77"/>
        <end position="97"/>
    </location>
</feature>
<dbReference type="PANTHER" id="PTHR36450">
    <property type="entry name" value="THIOREDOXIN"/>
    <property type="match status" value="1"/>
</dbReference>
<dbReference type="Proteomes" id="UP000035648">
    <property type="component" value="Chromosome"/>
</dbReference>
<dbReference type="STRING" id="1618337.UT28_C0001G0838"/>
<name>A0A0G4B3T1_9BACT</name>
<dbReference type="InterPro" id="IPR012336">
    <property type="entry name" value="Thioredoxin-like_fold"/>
</dbReference>
<feature type="domain" description="Thioredoxin-like fold" evidence="2">
    <location>
        <begin position="1"/>
        <end position="75"/>
    </location>
</feature>
<dbReference type="EMBL" id="CP011213">
    <property type="protein sequence ID" value="AKM82616.1"/>
    <property type="molecule type" value="Genomic_DNA"/>
</dbReference>
<dbReference type="InterPro" id="IPR005243">
    <property type="entry name" value="THIRX-like_proc"/>
</dbReference>
<dbReference type="NCBIfam" id="TIGR00412">
    <property type="entry name" value="redox_disulf_2"/>
    <property type="match status" value="1"/>
</dbReference>
<dbReference type="KEGG" id="bbgw:UT28_C0001G0838"/>
<evidence type="ECO:0000256" key="1">
    <source>
        <dbReference type="SAM" id="MobiDB-lite"/>
    </source>
</evidence>
<proteinExistence type="predicted"/>
<organism evidence="3 4">
    <name type="scientific">Berkelbacteria bacterium GW2011_GWE1_39_12</name>
    <dbReference type="NCBI Taxonomy" id="1618337"/>
    <lineage>
        <taxon>Bacteria</taxon>
        <taxon>Candidatus Berkelbacteria</taxon>
    </lineage>
</organism>
<reference evidence="3 4" key="1">
    <citation type="journal article" date="2015" name="Nature">
        <title>rRNA introns, odd ribosomes, and small enigmatic genomes across a large radiation of phyla.</title>
        <authorList>
            <person name="Brown C.T."/>
            <person name="Hug L.A."/>
            <person name="Thomas B.C."/>
            <person name="Sharon I."/>
            <person name="Castelle C.J."/>
            <person name="Singh A."/>
            <person name="Wilkins M.J."/>
            <person name="Williams K.H."/>
            <person name="Banfield J.F."/>
        </authorList>
    </citation>
    <scope>NUCLEOTIDE SEQUENCE [LARGE SCALE GENOMIC DNA]</scope>
</reference>
<dbReference type="Pfam" id="PF13192">
    <property type="entry name" value="Thioredoxin_3"/>
    <property type="match status" value="1"/>
</dbReference>
<accession>A0A0G4B3T1</accession>
<evidence type="ECO:0000313" key="3">
    <source>
        <dbReference type="EMBL" id="AKM82616.1"/>
    </source>
</evidence>
<dbReference type="PANTHER" id="PTHR36450:SF1">
    <property type="entry name" value="THIOREDOXIN"/>
    <property type="match status" value="1"/>
</dbReference>